<dbReference type="GO" id="GO:0005739">
    <property type="term" value="C:mitochondrion"/>
    <property type="evidence" value="ECO:0007669"/>
    <property type="project" value="UniProtKB-ARBA"/>
</dbReference>
<dbReference type="PANTHER" id="PTHR43706:SF47">
    <property type="entry name" value="EXTERNAL NADH-UBIQUINONE OXIDOREDUCTASE 1, MITOCHONDRIAL-RELATED"/>
    <property type="match status" value="1"/>
</dbReference>
<keyword evidence="5" id="KW-0809">Transit peptide</keyword>
<feature type="domain" description="External alternative NADH-ubiquinone oxidoreductase-like C-terminal" evidence="11">
    <location>
        <begin position="494"/>
        <end position="558"/>
    </location>
</feature>
<comment type="catalytic activity">
    <reaction evidence="8">
        <text>a quinone + NADH + H(+) = a quinol + NAD(+)</text>
        <dbReference type="Rhea" id="RHEA:46160"/>
        <dbReference type="ChEBI" id="CHEBI:15378"/>
        <dbReference type="ChEBI" id="CHEBI:24646"/>
        <dbReference type="ChEBI" id="CHEBI:57540"/>
        <dbReference type="ChEBI" id="CHEBI:57945"/>
        <dbReference type="ChEBI" id="CHEBI:132124"/>
        <dbReference type="EC" id="1.6.5.9"/>
    </reaction>
</comment>
<comment type="catalytic activity">
    <reaction evidence="9">
        <text>a ubiquinone + NADH + H(+) = a ubiquinol + NAD(+)</text>
        <dbReference type="Rhea" id="RHEA:23152"/>
        <dbReference type="Rhea" id="RHEA-COMP:9565"/>
        <dbReference type="Rhea" id="RHEA-COMP:9566"/>
        <dbReference type="ChEBI" id="CHEBI:15378"/>
        <dbReference type="ChEBI" id="CHEBI:16389"/>
        <dbReference type="ChEBI" id="CHEBI:17976"/>
        <dbReference type="ChEBI" id="CHEBI:57540"/>
        <dbReference type="ChEBI" id="CHEBI:57945"/>
    </reaction>
</comment>
<protein>
    <recommendedName>
        <fullName evidence="2">NADH:ubiquinone reductase (non-electrogenic)</fullName>
        <ecNumber evidence="2">1.6.5.9</ecNumber>
    </recommendedName>
</protein>
<evidence type="ECO:0000256" key="4">
    <source>
        <dbReference type="ARBA" id="ARBA00022827"/>
    </source>
</evidence>
<gene>
    <name evidence="12" type="ORF">BDZ94DRAFT_1213745</name>
</gene>
<evidence type="ECO:0000256" key="2">
    <source>
        <dbReference type="ARBA" id="ARBA00012637"/>
    </source>
</evidence>
<dbReference type="Pfam" id="PF22366">
    <property type="entry name" value="NDH2_C"/>
    <property type="match status" value="1"/>
</dbReference>
<comment type="similarity">
    <text evidence="1">Belongs to the NADH dehydrogenase family.</text>
</comment>
<evidence type="ECO:0000313" key="13">
    <source>
        <dbReference type="Proteomes" id="UP000807353"/>
    </source>
</evidence>
<dbReference type="PANTHER" id="PTHR43706">
    <property type="entry name" value="NADH DEHYDROGENASE"/>
    <property type="match status" value="1"/>
</dbReference>
<accession>A0A9P5YBZ0</accession>
<dbReference type="EC" id="1.6.5.9" evidence="2"/>
<evidence type="ECO:0000256" key="7">
    <source>
        <dbReference type="ARBA" id="ARBA00023027"/>
    </source>
</evidence>
<evidence type="ECO:0000256" key="8">
    <source>
        <dbReference type="ARBA" id="ARBA00047599"/>
    </source>
</evidence>
<dbReference type="PRINTS" id="PR00368">
    <property type="entry name" value="FADPNR"/>
</dbReference>
<evidence type="ECO:0000256" key="6">
    <source>
        <dbReference type="ARBA" id="ARBA00023002"/>
    </source>
</evidence>
<dbReference type="InterPro" id="IPR023753">
    <property type="entry name" value="FAD/NAD-binding_dom"/>
</dbReference>
<dbReference type="InterPro" id="IPR045024">
    <property type="entry name" value="NDH-2"/>
</dbReference>
<dbReference type="InterPro" id="IPR036188">
    <property type="entry name" value="FAD/NAD-bd_sf"/>
</dbReference>
<keyword evidence="7" id="KW-0520">NAD</keyword>
<reference evidence="12" key="1">
    <citation type="submission" date="2020-11" db="EMBL/GenBank/DDBJ databases">
        <authorList>
            <consortium name="DOE Joint Genome Institute"/>
            <person name="Ahrendt S."/>
            <person name="Riley R."/>
            <person name="Andreopoulos W."/>
            <person name="Labutti K."/>
            <person name="Pangilinan J."/>
            <person name="Ruiz-Duenas F.J."/>
            <person name="Barrasa J.M."/>
            <person name="Sanchez-Garcia M."/>
            <person name="Camarero S."/>
            <person name="Miyauchi S."/>
            <person name="Serrano A."/>
            <person name="Linde D."/>
            <person name="Babiker R."/>
            <person name="Drula E."/>
            <person name="Ayuso-Fernandez I."/>
            <person name="Pacheco R."/>
            <person name="Padilla G."/>
            <person name="Ferreira P."/>
            <person name="Barriuso J."/>
            <person name="Kellner H."/>
            <person name="Castanera R."/>
            <person name="Alfaro M."/>
            <person name="Ramirez L."/>
            <person name="Pisabarro A.G."/>
            <person name="Kuo A."/>
            <person name="Tritt A."/>
            <person name="Lipzen A."/>
            <person name="He G."/>
            <person name="Yan M."/>
            <person name="Ng V."/>
            <person name="Cullen D."/>
            <person name="Martin F."/>
            <person name="Rosso M.-N."/>
            <person name="Henrissat B."/>
            <person name="Hibbett D."/>
            <person name="Martinez A.T."/>
            <person name="Grigoriev I.V."/>
        </authorList>
    </citation>
    <scope>NUCLEOTIDE SEQUENCE</scope>
    <source>
        <strain evidence="12">CBS 247.69</strain>
    </source>
</reference>
<evidence type="ECO:0000259" key="10">
    <source>
        <dbReference type="Pfam" id="PF07992"/>
    </source>
</evidence>
<evidence type="ECO:0000313" key="12">
    <source>
        <dbReference type="EMBL" id="KAF9465885.1"/>
    </source>
</evidence>
<feature type="domain" description="FAD/NAD(P)-binding" evidence="10">
    <location>
        <begin position="101"/>
        <end position="432"/>
    </location>
</feature>
<dbReference type="SUPFAM" id="SSF51905">
    <property type="entry name" value="FAD/NAD(P)-binding domain"/>
    <property type="match status" value="2"/>
</dbReference>
<evidence type="ECO:0000256" key="1">
    <source>
        <dbReference type="ARBA" id="ARBA00005272"/>
    </source>
</evidence>
<dbReference type="Proteomes" id="UP000807353">
    <property type="component" value="Unassembled WGS sequence"/>
</dbReference>
<evidence type="ECO:0000259" key="11">
    <source>
        <dbReference type="Pfam" id="PF22366"/>
    </source>
</evidence>
<keyword evidence="3" id="KW-0285">Flavoprotein</keyword>
<dbReference type="Gene3D" id="3.50.50.100">
    <property type="match status" value="1"/>
</dbReference>
<evidence type="ECO:0000256" key="9">
    <source>
        <dbReference type="ARBA" id="ARBA00049010"/>
    </source>
</evidence>
<sequence length="562" mass="62150">MQFSRGHAILTRSLAQSRTLARPAFKQRHLIRRTLASQPSGESTVTPPPNFAKQSKWRGFLQILGRATLITIFGGAGAFYYITQQERNPGHQLPADPEKKTVVVLGSGWGATSLLKTLDTTEYNVVVISPKNFFLFTPLLPSVAVGTLNPRSIIQPTRYITRHKTRAVSVIEADAQEVDPINKTVTFTDSSEIQGDVSSTTISYDYLVFAVGAEVQTFGIPGVKENACFMKELADAERMQRQFMDCIETAAFPGQSTEEIDRLLHMVVVGGGPTGIELSGELHDFLEDDLKSWYPELAGKVRITLVEALPSVLPMFSKQLIDYTESTFKESKIDIMTKTMVKEVKEKSVMLQLPDKSVVEVPCGMVVWAAGNKGRKVTQDLMAKIPAAQTNKRGITVDDYLRMDGTNGTIFAIGDCTATSYAPTAQVASQQGAYLARMLTQMAKKDLYDKRLASLEISATSAASEEDKKKIADEAEATKRQLNKFKLRPFHYSHQGSLAYIGSDKAIADLPFMNGNFASGGVATYLFWRSAYLSTLFSLRNRTLVATDWLKTRLFGRDVSRE</sequence>
<dbReference type="GO" id="GO:0050136">
    <property type="term" value="F:NADH dehydrogenase (quinone) (non-electrogenic) activity"/>
    <property type="evidence" value="ECO:0007669"/>
    <property type="project" value="UniProtKB-EC"/>
</dbReference>
<dbReference type="InterPro" id="IPR054585">
    <property type="entry name" value="NDH2-like_C"/>
</dbReference>
<name>A0A9P5YBZ0_9AGAR</name>
<keyword evidence="6" id="KW-0560">Oxidoreductase</keyword>
<evidence type="ECO:0000256" key="5">
    <source>
        <dbReference type="ARBA" id="ARBA00022946"/>
    </source>
</evidence>
<dbReference type="OrthoDB" id="3244603at2759"/>
<comment type="caution">
    <text evidence="12">The sequence shown here is derived from an EMBL/GenBank/DDBJ whole genome shotgun (WGS) entry which is preliminary data.</text>
</comment>
<dbReference type="Pfam" id="PF07992">
    <property type="entry name" value="Pyr_redox_2"/>
    <property type="match status" value="1"/>
</dbReference>
<keyword evidence="4" id="KW-0274">FAD</keyword>
<organism evidence="12 13">
    <name type="scientific">Collybia nuda</name>
    <dbReference type="NCBI Taxonomy" id="64659"/>
    <lineage>
        <taxon>Eukaryota</taxon>
        <taxon>Fungi</taxon>
        <taxon>Dikarya</taxon>
        <taxon>Basidiomycota</taxon>
        <taxon>Agaricomycotina</taxon>
        <taxon>Agaricomycetes</taxon>
        <taxon>Agaricomycetidae</taxon>
        <taxon>Agaricales</taxon>
        <taxon>Tricholomatineae</taxon>
        <taxon>Clitocybaceae</taxon>
        <taxon>Collybia</taxon>
    </lineage>
</organism>
<evidence type="ECO:0000256" key="3">
    <source>
        <dbReference type="ARBA" id="ARBA00022630"/>
    </source>
</evidence>
<proteinExistence type="inferred from homology"/>
<dbReference type="AlphaFoldDB" id="A0A9P5YBZ0"/>
<dbReference type="EMBL" id="MU150244">
    <property type="protein sequence ID" value="KAF9465885.1"/>
    <property type="molecule type" value="Genomic_DNA"/>
</dbReference>
<keyword evidence="13" id="KW-1185">Reference proteome</keyword>